<feature type="non-terminal residue" evidence="1">
    <location>
        <position position="177"/>
    </location>
</feature>
<reference evidence="1 2" key="1">
    <citation type="submission" date="2024-02" db="EMBL/GenBank/DDBJ databases">
        <title>High-quality chromosome-scale genome assembly of Pensacola bahiagrass (Paspalum notatum Flugge var. saurae).</title>
        <authorList>
            <person name="Vega J.M."/>
            <person name="Podio M."/>
            <person name="Orjuela J."/>
            <person name="Siena L.A."/>
            <person name="Pessino S.C."/>
            <person name="Combes M.C."/>
            <person name="Mariac C."/>
            <person name="Albertini E."/>
            <person name="Pupilli F."/>
            <person name="Ortiz J.P.A."/>
            <person name="Leblanc O."/>
        </authorList>
    </citation>
    <scope>NUCLEOTIDE SEQUENCE [LARGE SCALE GENOMIC DNA]</scope>
    <source>
        <strain evidence="1">R1</strain>
        <tissue evidence="1">Leaf</tissue>
    </source>
</reference>
<evidence type="ECO:0000313" key="1">
    <source>
        <dbReference type="EMBL" id="WVZ63327.1"/>
    </source>
</evidence>
<keyword evidence="2" id="KW-1185">Reference proteome</keyword>
<organism evidence="1 2">
    <name type="scientific">Paspalum notatum var. saurae</name>
    <dbReference type="NCBI Taxonomy" id="547442"/>
    <lineage>
        <taxon>Eukaryota</taxon>
        <taxon>Viridiplantae</taxon>
        <taxon>Streptophyta</taxon>
        <taxon>Embryophyta</taxon>
        <taxon>Tracheophyta</taxon>
        <taxon>Spermatophyta</taxon>
        <taxon>Magnoliopsida</taxon>
        <taxon>Liliopsida</taxon>
        <taxon>Poales</taxon>
        <taxon>Poaceae</taxon>
        <taxon>PACMAD clade</taxon>
        <taxon>Panicoideae</taxon>
        <taxon>Andropogonodae</taxon>
        <taxon>Paspaleae</taxon>
        <taxon>Paspalinae</taxon>
        <taxon>Paspalum</taxon>
    </lineage>
</organism>
<protein>
    <submittedName>
        <fullName evidence="1">Uncharacterized protein</fullName>
    </submittedName>
</protein>
<sequence>SSPPSATALSLSAKPRRHYLPWLCAAVARPRDAPRPRIHALLARRDRIRGERPAAPSCPAPTRRRLAEAGSARLVEAGSATAELPPGWIHPHRASSQPVAAAWPGHAAAGVARRRCSAAAQFRRVLLRGRAEDKVRRNKHHQRSSSCINAPDNIRIFSLLYDMLLEIENSRHDYFGS</sequence>
<dbReference type="EMBL" id="CP144747">
    <property type="protein sequence ID" value="WVZ63327.1"/>
    <property type="molecule type" value="Genomic_DNA"/>
</dbReference>
<accession>A0AAQ3WIW9</accession>
<evidence type="ECO:0000313" key="2">
    <source>
        <dbReference type="Proteomes" id="UP001341281"/>
    </source>
</evidence>
<name>A0AAQ3WIW9_PASNO</name>
<proteinExistence type="predicted"/>
<gene>
    <name evidence="1" type="ORF">U9M48_012968</name>
</gene>
<dbReference type="AlphaFoldDB" id="A0AAQ3WIW9"/>
<dbReference type="Proteomes" id="UP001341281">
    <property type="component" value="Chromosome 03"/>
</dbReference>